<keyword evidence="2" id="KW-1185">Reference proteome</keyword>
<protein>
    <submittedName>
        <fullName evidence="1">Uncharacterized protein</fullName>
    </submittedName>
</protein>
<gene>
    <name evidence="1" type="ORF">Vadar_021895</name>
</gene>
<evidence type="ECO:0000313" key="1">
    <source>
        <dbReference type="EMBL" id="KAH7840807.1"/>
    </source>
</evidence>
<sequence>MEEKKELLVPDINMPYHVKAMEEEKELPNLQPFDSLSSQWKKRTHLGTNTNIETLAMEEEKELPVPDLNMPYHVKAMEEEKELPNLQPFDSLSSQSTTWTDEKHNAYLASLEASFVKQLHHSLSLLPERSEQKSYDPSPSQQQPLTGSHSSDKCTAWTNQKHNAYIASLEASFVKQLHRSLGLLSSHSEQSSYDPSPSQQLPLSGTHSCDQNRQ</sequence>
<name>A0ACB7XJ51_9ERIC</name>
<proteinExistence type="predicted"/>
<dbReference type="Proteomes" id="UP000828048">
    <property type="component" value="Chromosome 10"/>
</dbReference>
<organism evidence="1 2">
    <name type="scientific">Vaccinium darrowii</name>
    <dbReference type="NCBI Taxonomy" id="229202"/>
    <lineage>
        <taxon>Eukaryota</taxon>
        <taxon>Viridiplantae</taxon>
        <taxon>Streptophyta</taxon>
        <taxon>Embryophyta</taxon>
        <taxon>Tracheophyta</taxon>
        <taxon>Spermatophyta</taxon>
        <taxon>Magnoliopsida</taxon>
        <taxon>eudicotyledons</taxon>
        <taxon>Gunneridae</taxon>
        <taxon>Pentapetalae</taxon>
        <taxon>asterids</taxon>
        <taxon>Ericales</taxon>
        <taxon>Ericaceae</taxon>
        <taxon>Vaccinioideae</taxon>
        <taxon>Vaccinieae</taxon>
        <taxon>Vaccinium</taxon>
    </lineage>
</organism>
<dbReference type="EMBL" id="CM037160">
    <property type="protein sequence ID" value="KAH7840807.1"/>
    <property type="molecule type" value="Genomic_DNA"/>
</dbReference>
<accession>A0ACB7XJ51</accession>
<comment type="caution">
    <text evidence="1">The sequence shown here is derived from an EMBL/GenBank/DDBJ whole genome shotgun (WGS) entry which is preliminary data.</text>
</comment>
<reference evidence="1 2" key="1">
    <citation type="journal article" date="2021" name="Hortic Res">
        <title>High-quality reference genome and annotation aids understanding of berry development for evergreen blueberry (Vaccinium darrowii).</title>
        <authorList>
            <person name="Yu J."/>
            <person name="Hulse-Kemp A.M."/>
            <person name="Babiker E."/>
            <person name="Staton M."/>
        </authorList>
    </citation>
    <scope>NUCLEOTIDE SEQUENCE [LARGE SCALE GENOMIC DNA]</scope>
    <source>
        <strain evidence="2">cv. NJ 8807/NJ 8810</strain>
        <tissue evidence="1">Young leaf</tissue>
    </source>
</reference>
<evidence type="ECO:0000313" key="2">
    <source>
        <dbReference type="Proteomes" id="UP000828048"/>
    </source>
</evidence>